<accession>A0A1Y2SQ94</accession>
<comment type="caution">
    <text evidence="2">The sequence shown here is derived from an EMBL/GenBank/DDBJ whole genome shotgun (WGS) entry which is preliminary data.</text>
</comment>
<dbReference type="InterPro" id="IPR009057">
    <property type="entry name" value="Homeodomain-like_sf"/>
</dbReference>
<dbReference type="OrthoDB" id="6626561at2"/>
<dbReference type="Proteomes" id="UP000194204">
    <property type="component" value="Unassembled WGS sequence"/>
</dbReference>
<comment type="similarity">
    <text evidence="1">Belongs to the transposase 8 family.</text>
</comment>
<evidence type="ECO:0008006" key="4">
    <source>
        <dbReference type="Google" id="ProtNLM"/>
    </source>
</evidence>
<evidence type="ECO:0000313" key="3">
    <source>
        <dbReference type="Proteomes" id="UP000194204"/>
    </source>
</evidence>
<dbReference type="InterPro" id="IPR002514">
    <property type="entry name" value="Transposase_8"/>
</dbReference>
<dbReference type="EMBL" id="MUBK01000004">
    <property type="protein sequence ID" value="OTA21235.1"/>
    <property type="molecule type" value="Genomic_DNA"/>
</dbReference>
<dbReference type="InterPro" id="IPR036388">
    <property type="entry name" value="WH-like_DNA-bd_sf"/>
</dbReference>
<gene>
    <name evidence="2" type="ORF">Xbed_00889</name>
</gene>
<dbReference type="SUPFAM" id="SSF46689">
    <property type="entry name" value="Homeodomain-like"/>
    <property type="match status" value="1"/>
</dbReference>
<reference evidence="2 3" key="1">
    <citation type="submission" date="2017-01" db="EMBL/GenBank/DDBJ databases">
        <title>Deconstructing symbiosis and pathogenesis requirements using a combined genomic-metabolomic approach.</title>
        <authorList>
            <person name="Tobias N.J."/>
            <person name="Wolff H."/>
            <person name="Djahanschiri B."/>
            <person name="Ebersberger I."/>
            <person name="Bode H.B."/>
        </authorList>
    </citation>
    <scope>NUCLEOTIDE SEQUENCE [LARGE SCALE GENOMIC DNA]</scope>
    <source>
        <strain evidence="2 3">DSM 4764</strain>
    </source>
</reference>
<sequence length="100" mass="11678">MRRNRYTPEQKQQHVTQWRQTALTRKQYCEQHQLTLASFRNWITDSNKRGQHPRTALPAVLPVSLQPASEQSVTLHTPDGYAIVCPLTRLPELMQVLKRC</sequence>
<dbReference type="GO" id="GO:0006313">
    <property type="term" value="P:DNA transposition"/>
    <property type="evidence" value="ECO:0007669"/>
    <property type="project" value="InterPro"/>
</dbReference>
<keyword evidence="3" id="KW-1185">Reference proteome</keyword>
<evidence type="ECO:0000256" key="1">
    <source>
        <dbReference type="ARBA" id="ARBA00009964"/>
    </source>
</evidence>
<dbReference type="GO" id="GO:0004803">
    <property type="term" value="F:transposase activity"/>
    <property type="evidence" value="ECO:0007669"/>
    <property type="project" value="InterPro"/>
</dbReference>
<name>A0A1Y2SQ94_9GAMM</name>
<dbReference type="STRING" id="40578.Xbed_00889"/>
<dbReference type="NCBIfam" id="NF047593">
    <property type="entry name" value="IS66_ISAeme5_TnpA"/>
    <property type="match status" value="1"/>
</dbReference>
<organism evidence="2 3">
    <name type="scientific">Xenorhabdus beddingii</name>
    <dbReference type="NCBI Taxonomy" id="40578"/>
    <lineage>
        <taxon>Bacteria</taxon>
        <taxon>Pseudomonadati</taxon>
        <taxon>Pseudomonadota</taxon>
        <taxon>Gammaproteobacteria</taxon>
        <taxon>Enterobacterales</taxon>
        <taxon>Morganellaceae</taxon>
        <taxon>Xenorhabdus</taxon>
    </lineage>
</organism>
<dbReference type="GO" id="GO:0003677">
    <property type="term" value="F:DNA binding"/>
    <property type="evidence" value="ECO:0007669"/>
    <property type="project" value="InterPro"/>
</dbReference>
<protein>
    <recommendedName>
        <fullName evidence="4">Transposase</fullName>
    </recommendedName>
</protein>
<dbReference type="AlphaFoldDB" id="A0A1Y2SQ94"/>
<dbReference type="Pfam" id="PF01527">
    <property type="entry name" value="HTH_Tnp_1"/>
    <property type="match status" value="1"/>
</dbReference>
<evidence type="ECO:0000313" key="2">
    <source>
        <dbReference type="EMBL" id="OTA21235.1"/>
    </source>
</evidence>
<proteinExistence type="inferred from homology"/>
<dbReference type="RefSeq" id="WP_086111727.1">
    <property type="nucleotide sequence ID" value="NZ_CAWNHF010000145.1"/>
</dbReference>
<dbReference type="Gene3D" id="1.10.10.10">
    <property type="entry name" value="Winged helix-like DNA-binding domain superfamily/Winged helix DNA-binding domain"/>
    <property type="match status" value="1"/>
</dbReference>